<dbReference type="InterPro" id="IPR022930">
    <property type="entry name" value="UPF0316"/>
</dbReference>
<keyword evidence="5 6" id="KW-0472">Membrane</keyword>
<dbReference type="InterPro" id="IPR019264">
    <property type="entry name" value="DUF2179"/>
</dbReference>
<sequence>METSFYDSSLFTYVLLPGLIFFSRIMDVTIGTVRIVMVSKGHKFWAPILGFFEILIWLIAISKIFENLDNWMCYVAYALGFAAGNYVGLNLEERLAVGIVKIQIITRKEATKLIENLKTAGYGVTFHNAQGASEKVSIIHSIIKRAEIKKVENIIKATNPKAFYSIEDIKFVNEGVFPMVKTKLRWRKGK</sequence>
<organism evidence="9 10">
    <name type="scientific">Maribellus luteus</name>
    <dbReference type="NCBI Taxonomy" id="2305463"/>
    <lineage>
        <taxon>Bacteria</taxon>
        <taxon>Pseudomonadati</taxon>
        <taxon>Bacteroidota</taxon>
        <taxon>Bacteroidia</taxon>
        <taxon>Marinilabiliales</taxon>
        <taxon>Prolixibacteraceae</taxon>
        <taxon>Maribellus</taxon>
    </lineage>
</organism>
<accession>A0A399T2N6</accession>
<dbReference type="GO" id="GO:0005886">
    <property type="term" value="C:plasma membrane"/>
    <property type="evidence" value="ECO:0007669"/>
    <property type="project" value="UniProtKB-SubCell"/>
</dbReference>
<evidence type="ECO:0000256" key="5">
    <source>
        <dbReference type="ARBA" id="ARBA00023136"/>
    </source>
</evidence>
<evidence type="ECO:0000256" key="4">
    <source>
        <dbReference type="ARBA" id="ARBA00022989"/>
    </source>
</evidence>
<dbReference type="CDD" id="cd16381">
    <property type="entry name" value="YitT_C_like_1"/>
    <property type="match status" value="1"/>
</dbReference>
<gene>
    <name evidence="9" type="ORF">D1614_01645</name>
</gene>
<dbReference type="PANTHER" id="PTHR40060:SF1">
    <property type="entry name" value="UPF0316 PROTEIN YEBE"/>
    <property type="match status" value="1"/>
</dbReference>
<evidence type="ECO:0000256" key="1">
    <source>
        <dbReference type="ARBA" id="ARBA00004651"/>
    </source>
</evidence>
<evidence type="ECO:0000256" key="3">
    <source>
        <dbReference type="ARBA" id="ARBA00022692"/>
    </source>
</evidence>
<feature type="transmembrane region" description="Helical" evidence="6">
    <location>
        <begin position="44"/>
        <end position="65"/>
    </location>
</feature>
<dbReference type="Pfam" id="PF18955">
    <property type="entry name" value="DUF5698"/>
    <property type="match status" value="1"/>
</dbReference>
<name>A0A399T2N6_9BACT</name>
<dbReference type="PANTHER" id="PTHR40060">
    <property type="entry name" value="UPF0316 PROTEIN YEBE"/>
    <property type="match status" value="1"/>
</dbReference>
<feature type="transmembrane region" description="Helical" evidence="6">
    <location>
        <begin position="12"/>
        <end position="37"/>
    </location>
</feature>
<dbReference type="Proteomes" id="UP000265926">
    <property type="component" value="Unassembled WGS sequence"/>
</dbReference>
<evidence type="ECO:0000313" key="10">
    <source>
        <dbReference type="Proteomes" id="UP000265926"/>
    </source>
</evidence>
<evidence type="ECO:0000259" key="8">
    <source>
        <dbReference type="Pfam" id="PF18955"/>
    </source>
</evidence>
<keyword evidence="10" id="KW-1185">Reference proteome</keyword>
<dbReference type="RefSeq" id="WP_119436129.1">
    <property type="nucleotide sequence ID" value="NZ_QWGR01000001.1"/>
</dbReference>
<comment type="subcellular location">
    <subcellularLocation>
        <location evidence="1 6">Cell membrane</location>
        <topology evidence="1 6">Multi-pass membrane protein</topology>
    </subcellularLocation>
</comment>
<dbReference type="AlphaFoldDB" id="A0A399T2N6"/>
<dbReference type="Gene3D" id="3.30.70.120">
    <property type="match status" value="1"/>
</dbReference>
<feature type="domain" description="DUF5698" evidence="8">
    <location>
        <begin position="32"/>
        <end position="88"/>
    </location>
</feature>
<evidence type="ECO:0000313" key="9">
    <source>
        <dbReference type="EMBL" id="RIJ50660.1"/>
    </source>
</evidence>
<proteinExistence type="inferred from homology"/>
<feature type="domain" description="DUF2179" evidence="7">
    <location>
        <begin position="122"/>
        <end position="172"/>
    </location>
</feature>
<keyword evidence="2 6" id="KW-1003">Cell membrane</keyword>
<dbReference type="NCBIfam" id="NF003191">
    <property type="entry name" value="PRK04164.1-2"/>
    <property type="match status" value="1"/>
</dbReference>
<comment type="similarity">
    <text evidence="6">Belongs to the UPF0316 family.</text>
</comment>
<feature type="transmembrane region" description="Helical" evidence="6">
    <location>
        <begin position="71"/>
        <end position="91"/>
    </location>
</feature>
<evidence type="ECO:0000256" key="6">
    <source>
        <dbReference type="HAMAP-Rule" id="MF_01515"/>
    </source>
</evidence>
<comment type="caution">
    <text evidence="9">The sequence shown here is derived from an EMBL/GenBank/DDBJ whole genome shotgun (WGS) entry which is preliminary data.</text>
</comment>
<dbReference type="Pfam" id="PF10035">
    <property type="entry name" value="DUF2179"/>
    <property type="match status" value="1"/>
</dbReference>
<dbReference type="InterPro" id="IPR044035">
    <property type="entry name" value="DUF5698"/>
</dbReference>
<dbReference type="OrthoDB" id="48231at2"/>
<keyword evidence="3 6" id="KW-0812">Transmembrane</keyword>
<dbReference type="InterPro" id="IPR015867">
    <property type="entry name" value="N-reg_PII/ATP_PRibTrfase_C"/>
</dbReference>
<evidence type="ECO:0000259" key="7">
    <source>
        <dbReference type="Pfam" id="PF10035"/>
    </source>
</evidence>
<dbReference type="EMBL" id="QWGR01000001">
    <property type="protein sequence ID" value="RIJ50660.1"/>
    <property type="molecule type" value="Genomic_DNA"/>
</dbReference>
<keyword evidence="4 6" id="KW-1133">Transmembrane helix</keyword>
<dbReference type="HAMAP" id="MF_01515">
    <property type="entry name" value="UPF0316"/>
    <property type="match status" value="1"/>
</dbReference>
<evidence type="ECO:0000256" key="2">
    <source>
        <dbReference type="ARBA" id="ARBA00022475"/>
    </source>
</evidence>
<protein>
    <recommendedName>
        <fullName evidence="6">UPF0316 protein D1614_01645</fullName>
    </recommendedName>
</protein>
<reference evidence="9 10" key="1">
    <citation type="submission" date="2018-08" db="EMBL/GenBank/DDBJ databases">
        <title>Pallidiluteibacterium maritimus gen. nov., sp. nov., isolated from coastal sediment.</title>
        <authorList>
            <person name="Zhou L.Y."/>
        </authorList>
    </citation>
    <scope>NUCLEOTIDE SEQUENCE [LARGE SCALE GENOMIC DNA]</scope>
    <source>
        <strain evidence="9 10">XSD2</strain>
    </source>
</reference>